<organism evidence="5 6">
    <name type="scientific">Wolfiporia cocos (strain MD-104)</name>
    <name type="common">Brown rot fungus</name>
    <dbReference type="NCBI Taxonomy" id="742152"/>
    <lineage>
        <taxon>Eukaryota</taxon>
        <taxon>Fungi</taxon>
        <taxon>Dikarya</taxon>
        <taxon>Basidiomycota</taxon>
        <taxon>Agaricomycotina</taxon>
        <taxon>Agaricomycetes</taxon>
        <taxon>Polyporales</taxon>
        <taxon>Phaeolaceae</taxon>
        <taxon>Wolfiporia</taxon>
    </lineage>
</organism>
<gene>
    <name evidence="5" type="ORF">WOLCODRAFT_136645</name>
</gene>
<feature type="domain" description="Tubulin-folding cofactor D C-terminal" evidence="3">
    <location>
        <begin position="871"/>
        <end position="1065"/>
    </location>
</feature>
<dbReference type="GO" id="GO:0007023">
    <property type="term" value="P:post-chaperonin tubulin folding pathway"/>
    <property type="evidence" value="ECO:0007669"/>
    <property type="project" value="InterPro"/>
</dbReference>
<evidence type="ECO:0000313" key="5">
    <source>
        <dbReference type="EMBL" id="PCH40083.1"/>
    </source>
</evidence>
<dbReference type="GO" id="GO:0005096">
    <property type="term" value="F:GTPase activator activity"/>
    <property type="evidence" value="ECO:0007669"/>
    <property type="project" value="InterPro"/>
</dbReference>
<dbReference type="STRING" id="742152.A0A2H3JJQ1"/>
<feature type="repeat" description="HEAT" evidence="2">
    <location>
        <begin position="344"/>
        <end position="381"/>
    </location>
</feature>
<dbReference type="PANTHER" id="PTHR12658">
    <property type="entry name" value="BETA-TUBULIN COFACTOR D"/>
    <property type="match status" value="1"/>
</dbReference>
<evidence type="ECO:0000259" key="3">
    <source>
        <dbReference type="Pfam" id="PF12612"/>
    </source>
</evidence>
<keyword evidence="1" id="KW-0143">Chaperone</keyword>
<keyword evidence="6" id="KW-1185">Reference proteome</keyword>
<dbReference type="InterPro" id="IPR021133">
    <property type="entry name" value="HEAT_type_2"/>
</dbReference>
<dbReference type="OMA" id="EPHEAWH"/>
<dbReference type="Pfam" id="PF12612">
    <property type="entry name" value="TFCD_C"/>
    <property type="match status" value="1"/>
</dbReference>
<name>A0A2H3JJQ1_WOLCO</name>
<dbReference type="PANTHER" id="PTHR12658:SF0">
    <property type="entry name" value="TUBULIN-SPECIFIC CHAPERONE D"/>
    <property type="match status" value="1"/>
</dbReference>
<dbReference type="SUPFAM" id="SSF48371">
    <property type="entry name" value="ARM repeat"/>
    <property type="match status" value="1"/>
</dbReference>
<dbReference type="PROSITE" id="PS50077">
    <property type="entry name" value="HEAT_REPEAT"/>
    <property type="match status" value="1"/>
</dbReference>
<evidence type="ECO:0000313" key="6">
    <source>
        <dbReference type="Proteomes" id="UP000218811"/>
    </source>
</evidence>
<reference evidence="5 6" key="1">
    <citation type="journal article" date="2012" name="Science">
        <title>The Paleozoic origin of enzymatic lignin decomposition reconstructed from 31 fungal genomes.</title>
        <authorList>
            <person name="Floudas D."/>
            <person name="Binder M."/>
            <person name="Riley R."/>
            <person name="Barry K."/>
            <person name="Blanchette R.A."/>
            <person name="Henrissat B."/>
            <person name="Martinez A.T."/>
            <person name="Otillar R."/>
            <person name="Spatafora J.W."/>
            <person name="Yadav J.S."/>
            <person name="Aerts A."/>
            <person name="Benoit I."/>
            <person name="Boyd A."/>
            <person name="Carlson A."/>
            <person name="Copeland A."/>
            <person name="Coutinho P.M."/>
            <person name="de Vries R.P."/>
            <person name="Ferreira P."/>
            <person name="Findley K."/>
            <person name="Foster B."/>
            <person name="Gaskell J."/>
            <person name="Glotzer D."/>
            <person name="Gorecki P."/>
            <person name="Heitman J."/>
            <person name="Hesse C."/>
            <person name="Hori C."/>
            <person name="Igarashi K."/>
            <person name="Jurgens J.A."/>
            <person name="Kallen N."/>
            <person name="Kersten P."/>
            <person name="Kohler A."/>
            <person name="Kuees U."/>
            <person name="Kumar T.K.A."/>
            <person name="Kuo A."/>
            <person name="LaButti K."/>
            <person name="Larrondo L.F."/>
            <person name="Lindquist E."/>
            <person name="Ling A."/>
            <person name="Lombard V."/>
            <person name="Lucas S."/>
            <person name="Lundell T."/>
            <person name="Martin R."/>
            <person name="McLaughlin D.J."/>
            <person name="Morgenstern I."/>
            <person name="Morin E."/>
            <person name="Murat C."/>
            <person name="Nagy L.G."/>
            <person name="Nolan M."/>
            <person name="Ohm R.A."/>
            <person name="Patyshakuliyeva A."/>
            <person name="Rokas A."/>
            <person name="Ruiz-Duenas F.J."/>
            <person name="Sabat G."/>
            <person name="Salamov A."/>
            <person name="Samejima M."/>
            <person name="Schmutz J."/>
            <person name="Slot J.C."/>
            <person name="St John F."/>
            <person name="Stenlid J."/>
            <person name="Sun H."/>
            <person name="Sun S."/>
            <person name="Syed K."/>
            <person name="Tsang A."/>
            <person name="Wiebenga A."/>
            <person name="Young D."/>
            <person name="Pisabarro A."/>
            <person name="Eastwood D.C."/>
            <person name="Martin F."/>
            <person name="Cullen D."/>
            <person name="Grigoriev I.V."/>
            <person name="Hibbett D.S."/>
        </authorList>
    </citation>
    <scope>NUCLEOTIDE SEQUENCE [LARGE SCALE GENOMIC DNA]</scope>
    <source>
        <strain evidence="5 6">MD-104</strain>
    </source>
</reference>
<dbReference type="AlphaFoldDB" id="A0A2H3JJQ1"/>
<sequence>MEEETSEGRLLATFEEYQQFTEAQREFLSLDLDVEPTPEEDRREGLLLRRLSNILDEYQEQSYLLDPFLEELVTPVVLTLKGHAKRLVSGARPTNANARVGKVALLLYSFVKFRGYKSITRFFPHEVSDLSIALDYMLSPESPVHKPPCWALRYVVLLWLSLICMIPFDLEQFDERDSVGETAAKLESLGKVYLSKAGLEKEGAAILLSRLYTRKDTSDRLNSFLEWSIATSKEPMDPFPTIGSLQVLGELVKSGPVEQVKSHMATLLEVADTVQNKQSFMSNTLIRKLRTKLISRVILRLLPANTGKARSRGRALAPESLVQDDEETASIQDDYDVPGEVEMILDELFKALQDKDTIVRWSAAKGIARISERLPSGFTEQVLETIIGLFSIHSIAAASVYDMPTIAESTWHGACLACAEIARRGLVADDKLPELIDWLSKALYFDIRKGAHSIGSNVRDAASYVLWSLARAQRVSVLAPHAEKLSRHLVTVSIFDREIHIRRAASATFQEYVGRTNLFAHGIDVLQKTDFYAVGIRRHAFLVAAPKVAEHNDYRDFLISHLLNVTLRHWDPSMRQLGSQSLRAICQLDLRILAPSAAHRTSVFLKGPDTADIHGALLALTELAAAFRDSAENFEQERRKIFSYLADVPMHVVESPRYELVTASACLMIASSISVEETNPSQTSVPHWRKIVDIGLKSRSTIVQEAAVTALAAVSQLVDCSAIVERLIREFSVGSPQMQQSSCRVLGVLAYDAHPHGLQSAVKCLLTSVDGSSSEKVLTVEARRNAYASLPQILTNVSPRLYEHLTPQNVCAMIDALQEGLCDYTTDERGDVGSWIRVTCVKGLASFAETLFAVSGQLPNFAEYFPPSKYHDAIGGILKQGVERLDNVRQQTGECFLRLLALPLPAVADAGAWRICGDDKMKGLFLSETVGWNEGEKLFPKAVRLLDIQRYREQVLGGLVLSASTKTDSTQRPVTAGLIAYARTLPATPPGTGYSLHGLAQDLLAQARRNVTSNNIVVPVLQTFNILLEADVFESLPGDPVGLQSLRSLLSLVTRNISRLKNHQRIIMSMRIVVYLLPMAQLRKECLAQLTSFLTHQYPKVRSDTAEHLYLILQSKDLGVETDDAEDILLETEWSSNDMETVLEAAQRCVQLISVES</sequence>
<proteinExistence type="predicted"/>
<dbReference type="InterPro" id="IPR022577">
    <property type="entry name" value="TBCD_C"/>
</dbReference>
<dbReference type="GO" id="GO:0007021">
    <property type="term" value="P:tubulin complex assembly"/>
    <property type="evidence" value="ECO:0007669"/>
    <property type="project" value="InterPro"/>
</dbReference>
<dbReference type="Proteomes" id="UP000218811">
    <property type="component" value="Unassembled WGS sequence"/>
</dbReference>
<dbReference type="GO" id="GO:0000226">
    <property type="term" value="P:microtubule cytoskeleton organization"/>
    <property type="evidence" value="ECO:0007669"/>
    <property type="project" value="TreeGrafter"/>
</dbReference>
<feature type="domain" description="Tubulin-folding cofactor D ARM repeats" evidence="4">
    <location>
        <begin position="317"/>
        <end position="523"/>
    </location>
</feature>
<evidence type="ECO:0000256" key="1">
    <source>
        <dbReference type="ARBA" id="ARBA00023186"/>
    </source>
</evidence>
<dbReference type="InterPro" id="IPR016024">
    <property type="entry name" value="ARM-type_fold"/>
</dbReference>
<evidence type="ECO:0000256" key="2">
    <source>
        <dbReference type="PROSITE-ProRule" id="PRU00103"/>
    </source>
</evidence>
<dbReference type="Pfam" id="PF25767">
    <property type="entry name" value="ARM_TBCD_2nd"/>
    <property type="match status" value="1"/>
</dbReference>
<dbReference type="Pfam" id="PF23579">
    <property type="entry name" value="ARM_TBCD"/>
    <property type="match status" value="1"/>
</dbReference>
<evidence type="ECO:0000259" key="4">
    <source>
        <dbReference type="Pfam" id="PF25767"/>
    </source>
</evidence>
<dbReference type="EMBL" id="KB468053">
    <property type="protein sequence ID" value="PCH40083.1"/>
    <property type="molecule type" value="Genomic_DNA"/>
</dbReference>
<dbReference type="GO" id="GO:0048487">
    <property type="term" value="F:beta-tubulin binding"/>
    <property type="evidence" value="ECO:0007669"/>
    <property type="project" value="InterPro"/>
</dbReference>
<dbReference type="InterPro" id="IPR058033">
    <property type="entry name" value="ARM_TBCD_2nd"/>
</dbReference>
<dbReference type="Gene3D" id="1.25.10.10">
    <property type="entry name" value="Leucine-rich Repeat Variant"/>
    <property type="match status" value="2"/>
</dbReference>
<protein>
    <submittedName>
        <fullName evidence="5">ARM repeat-containing protein</fullName>
    </submittedName>
</protein>
<dbReference type="InterPro" id="IPR033162">
    <property type="entry name" value="TBCD"/>
</dbReference>
<dbReference type="InterPro" id="IPR011989">
    <property type="entry name" value="ARM-like"/>
</dbReference>
<accession>A0A2H3JJQ1</accession>
<dbReference type="OrthoDB" id="1735853at2759"/>